<dbReference type="EMBL" id="CP136892">
    <property type="protein sequence ID" value="WOK99931.1"/>
    <property type="molecule type" value="Genomic_DNA"/>
</dbReference>
<evidence type="ECO:0000256" key="1">
    <source>
        <dbReference type="ARBA" id="ARBA00009995"/>
    </source>
</evidence>
<dbReference type="PANTHER" id="PTHR48047">
    <property type="entry name" value="GLYCOSYLTRANSFERASE"/>
    <property type="match status" value="1"/>
</dbReference>
<dbReference type="Pfam" id="PF00201">
    <property type="entry name" value="UDPGT"/>
    <property type="match status" value="1"/>
</dbReference>
<dbReference type="PANTHER" id="PTHR48047:SF182">
    <property type="entry name" value="GLYCOSYLTRANSFERASE"/>
    <property type="match status" value="1"/>
</dbReference>
<accession>A0AAQ3K0U1</accession>
<evidence type="ECO:0000313" key="4">
    <source>
        <dbReference type="Proteomes" id="UP001327560"/>
    </source>
</evidence>
<dbReference type="Proteomes" id="UP001327560">
    <property type="component" value="Chromosome 3"/>
</dbReference>
<evidence type="ECO:0000256" key="2">
    <source>
        <dbReference type="ARBA" id="ARBA00022679"/>
    </source>
</evidence>
<dbReference type="GO" id="GO:0035251">
    <property type="term" value="F:UDP-glucosyltransferase activity"/>
    <property type="evidence" value="ECO:0007669"/>
    <property type="project" value="TreeGrafter"/>
</dbReference>
<organism evidence="3 4">
    <name type="scientific">Canna indica</name>
    <name type="common">Indian-shot</name>
    <dbReference type="NCBI Taxonomy" id="4628"/>
    <lineage>
        <taxon>Eukaryota</taxon>
        <taxon>Viridiplantae</taxon>
        <taxon>Streptophyta</taxon>
        <taxon>Embryophyta</taxon>
        <taxon>Tracheophyta</taxon>
        <taxon>Spermatophyta</taxon>
        <taxon>Magnoliopsida</taxon>
        <taxon>Liliopsida</taxon>
        <taxon>Zingiberales</taxon>
        <taxon>Cannaceae</taxon>
        <taxon>Canna</taxon>
    </lineage>
</organism>
<evidence type="ECO:0000313" key="3">
    <source>
        <dbReference type="EMBL" id="WOK99931.1"/>
    </source>
</evidence>
<proteinExistence type="inferred from homology"/>
<dbReference type="InterPro" id="IPR002213">
    <property type="entry name" value="UDP_glucos_trans"/>
</dbReference>
<protein>
    <submittedName>
        <fullName evidence="3">Uncharacterized protein</fullName>
    </submittedName>
</protein>
<dbReference type="AlphaFoldDB" id="A0AAQ3K0U1"/>
<sequence length="229" mass="24669">MRYFHGAKRATSSPWSTWLSSSPIAAPASASSAPPSTLPALPPPGWEGFLEEIVESEATTDGVVINSFDDLERVYVDCYNGNMEGKKVWTLGPLSLVHKDPDNKAARGNGVSIVGGEEHRVIRWLDEKPTRSVIYLSFGSIVRHDAAQLMEISHGLEAAGRPFLWVIKEAEASSQEVEKWLSGFEERTAGRGIVVKGWAPQAAILAHMAVGGFMTIILNAASVSPGVSN</sequence>
<keyword evidence="4" id="KW-1185">Reference proteome</keyword>
<dbReference type="Gene3D" id="3.40.50.2000">
    <property type="entry name" value="Glycogen Phosphorylase B"/>
    <property type="match status" value="2"/>
</dbReference>
<keyword evidence="2" id="KW-0808">Transferase</keyword>
<dbReference type="SUPFAM" id="SSF53756">
    <property type="entry name" value="UDP-Glycosyltransferase/glycogen phosphorylase"/>
    <property type="match status" value="1"/>
</dbReference>
<name>A0AAQ3K0U1_9LILI</name>
<gene>
    <name evidence="3" type="ORF">Cni_G08643</name>
</gene>
<reference evidence="3 4" key="1">
    <citation type="submission" date="2023-10" db="EMBL/GenBank/DDBJ databases">
        <title>Chromosome-scale genome assembly provides insights into flower coloration mechanisms of Canna indica.</title>
        <authorList>
            <person name="Li C."/>
        </authorList>
    </citation>
    <scope>NUCLEOTIDE SEQUENCE [LARGE SCALE GENOMIC DNA]</scope>
    <source>
        <tissue evidence="3">Flower</tissue>
    </source>
</reference>
<comment type="similarity">
    <text evidence="1">Belongs to the UDP-glycosyltransferase family.</text>
</comment>